<evidence type="ECO:0000256" key="1">
    <source>
        <dbReference type="ARBA" id="ARBA00004429"/>
    </source>
</evidence>
<feature type="transmembrane region" description="Helical" evidence="7">
    <location>
        <begin position="84"/>
        <end position="105"/>
    </location>
</feature>
<feature type="transmembrane region" description="Helical" evidence="7">
    <location>
        <begin position="380"/>
        <end position="406"/>
    </location>
</feature>
<comment type="function">
    <text evidence="7">Part of the tripartite ATP-independent periplasmic (TRAP) transport system.</text>
</comment>
<feature type="transmembrane region" description="Helical" evidence="7">
    <location>
        <begin position="441"/>
        <end position="465"/>
    </location>
</feature>
<proteinExistence type="inferred from homology"/>
<gene>
    <name evidence="9" type="ORF">SAMN05216227_104516</name>
</gene>
<keyword evidence="4 7" id="KW-0812">Transmembrane</keyword>
<keyword evidence="6 7" id="KW-0472">Membrane</keyword>
<feature type="transmembrane region" description="Helical" evidence="7">
    <location>
        <begin position="171"/>
        <end position="195"/>
    </location>
</feature>
<feature type="transmembrane region" description="Helical" evidence="7">
    <location>
        <begin position="313"/>
        <end position="335"/>
    </location>
</feature>
<feature type="transmembrane region" description="Helical" evidence="7">
    <location>
        <begin position="355"/>
        <end position="373"/>
    </location>
</feature>
<dbReference type="AlphaFoldDB" id="A0A1H8LTK2"/>
<keyword evidence="2" id="KW-1003">Cell membrane</keyword>
<dbReference type="GO" id="GO:0005886">
    <property type="term" value="C:plasma membrane"/>
    <property type="evidence" value="ECO:0007669"/>
    <property type="project" value="UniProtKB-SubCell"/>
</dbReference>
<organism evidence="9 10">
    <name type="scientific">Pseudorhodobacter antarcticus</name>
    <dbReference type="NCBI Taxonomy" id="1077947"/>
    <lineage>
        <taxon>Bacteria</taxon>
        <taxon>Pseudomonadati</taxon>
        <taxon>Pseudomonadota</taxon>
        <taxon>Alphaproteobacteria</taxon>
        <taxon>Rhodobacterales</taxon>
        <taxon>Paracoccaceae</taxon>
        <taxon>Pseudorhodobacter</taxon>
    </lineage>
</organism>
<comment type="subcellular location">
    <subcellularLocation>
        <location evidence="1 7">Cell inner membrane</location>
        <topology evidence="1 7">Multi-pass membrane protein</topology>
    </subcellularLocation>
</comment>
<dbReference type="RefSeq" id="WP_050519370.1">
    <property type="nucleotide sequence ID" value="NZ_FOCO01000045.1"/>
</dbReference>
<evidence type="ECO:0000256" key="4">
    <source>
        <dbReference type="ARBA" id="ARBA00022692"/>
    </source>
</evidence>
<keyword evidence="10" id="KW-1185">Reference proteome</keyword>
<protein>
    <recommendedName>
        <fullName evidence="7">TRAP transporter large permease protein</fullName>
    </recommendedName>
</protein>
<evidence type="ECO:0000256" key="2">
    <source>
        <dbReference type="ARBA" id="ARBA00022475"/>
    </source>
</evidence>
<evidence type="ECO:0000256" key="7">
    <source>
        <dbReference type="RuleBase" id="RU369079"/>
    </source>
</evidence>
<dbReference type="OrthoDB" id="7339120at2"/>
<evidence type="ECO:0000259" key="8">
    <source>
        <dbReference type="Pfam" id="PF06808"/>
    </source>
</evidence>
<name>A0A1H8LTK2_9RHOB</name>
<dbReference type="InterPro" id="IPR010656">
    <property type="entry name" value="DctM"/>
</dbReference>
<keyword evidence="3 7" id="KW-0997">Cell inner membrane</keyword>
<feature type="transmembrane region" description="Helical" evidence="7">
    <location>
        <begin position="6"/>
        <end position="39"/>
    </location>
</feature>
<feature type="domain" description="TRAP C4-dicarboxylate transport system permease DctM subunit" evidence="8">
    <location>
        <begin position="11"/>
        <end position="461"/>
    </location>
</feature>
<dbReference type="NCBIfam" id="TIGR00786">
    <property type="entry name" value="dctM"/>
    <property type="match status" value="1"/>
</dbReference>
<accession>A0A1H8LTK2</accession>
<dbReference type="EMBL" id="FOCO01000045">
    <property type="protein sequence ID" value="SEO08444.1"/>
    <property type="molecule type" value="Genomic_DNA"/>
</dbReference>
<dbReference type="InterPro" id="IPR004681">
    <property type="entry name" value="TRAP_DctM"/>
</dbReference>
<evidence type="ECO:0000313" key="10">
    <source>
        <dbReference type="Proteomes" id="UP000183002"/>
    </source>
</evidence>
<dbReference type="PANTHER" id="PTHR33362:SF7">
    <property type="entry name" value="SLL1103 PROTEIN"/>
    <property type="match status" value="1"/>
</dbReference>
<feature type="transmembrane region" description="Helical" evidence="7">
    <location>
        <begin position="131"/>
        <end position="159"/>
    </location>
</feature>
<dbReference type="PANTHER" id="PTHR33362">
    <property type="entry name" value="SIALIC ACID TRAP TRANSPORTER PERMEASE PROTEIN SIAT-RELATED"/>
    <property type="match status" value="1"/>
</dbReference>
<dbReference type="PIRSF" id="PIRSF006066">
    <property type="entry name" value="HI0050"/>
    <property type="match status" value="1"/>
</dbReference>
<evidence type="ECO:0000256" key="5">
    <source>
        <dbReference type="ARBA" id="ARBA00022989"/>
    </source>
</evidence>
<feature type="transmembrane region" description="Helical" evidence="7">
    <location>
        <begin position="207"/>
        <end position="231"/>
    </location>
</feature>
<comment type="subunit">
    <text evidence="7">The complex comprises the extracytoplasmic solute receptor protein and the two transmembrane proteins.</text>
</comment>
<feature type="transmembrane region" description="Helical" evidence="7">
    <location>
        <begin position="284"/>
        <end position="301"/>
    </location>
</feature>
<evidence type="ECO:0000256" key="6">
    <source>
        <dbReference type="ARBA" id="ARBA00023136"/>
    </source>
</evidence>
<dbReference type="Proteomes" id="UP000183002">
    <property type="component" value="Unassembled WGS sequence"/>
</dbReference>
<keyword evidence="7" id="KW-0813">Transport</keyword>
<sequence length="474" mass="52042">MTDPQIALAMLGIFIACVFLGFPIAFTLMALGIGFGYYAYYDEGRMWRAFNRLGEDAGWWDSATLWFDGYFNNRIFDLFVNQTYTVISNEVLTAIPLFLFMGYIVERANIVDKLFGTLAVATRNVPGSMGVAALITCALFATATGIVGAVVTLMGLLALPQMLKMRYDHSFAAGIICAGGTLGILIPPSIMLIVYAASSGVSIVRLYAAAILPGFTLVGLYLIYIVVRSMLNPKLAPKPTYEELPAVPFGKMMWMLVTSFLPLAILIFSVLGSILFGLATPTEAASIGALGGMVLAVAYRAMTFQRLRESVYLTVRTTAMVCWLFVGSYTFSAVFSYLGGEQVIGDFVKSLDMTPIQFLILAQLIIFLLGWPLEWSEIIIIFVPIFLPLLPLFGVDPLFFGVLVALNLQTSFLTPPMAMSAYYLKGIAPPEVKLMEIFKGVLPYCGMVVLCMILMYQFPQIVFALPEVFYGPSR</sequence>
<dbReference type="Pfam" id="PF06808">
    <property type="entry name" value="DctM"/>
    <property type="match status" value="1"/>
</dbReference>
<reference evidence="9 10" key="1">
    <citation type="submission" date="2016-10" db="EMBL/GenBank/DDBJ databases">
        <authorList>
            <person name="de Groot N.N."/>
        </authorList>
    </citation>
    <scope>NUCLEOTIDE SEQUENCE [LARGE SCALE GENOMIC DNA]</scope>
    <source>
        <strain evidence="9 10">CGMCC 1.10836</strain>
    </source>
</reference>
<comment type="similarity">
    <text evidence="7">Belongs to the TRAP transporter large permease family.</text>
</comment>
<dbReference type="STRING" id="1077947.SAMN05216227_104516"/>
<dbReference type="GO" id="GO:0022857">
    <property type="term" value="F:transmembrane transporter activity"/>
    <property type="evidence" value="ECO:0007669"/>
    <property type="project" value="UniProtKB-UniRule"/>
</dbReference>
<evidence type="ECO:0000313" key="9">
    <source>
        <dbReference type="EMBL" id="SEO08444.1"/>
    </source>
</evidence>
<feature type="transmembrane region" description="Helical" evidence="7">
    <location>
        <begin position="252"/>
        <end position="278"/>
    </location>
</feature>
<evidence type="ECO:0000256" key="3">
    <source>
        <dbReference type="ARBA" id="ARBA00022519"/>
    </source>
</evidence>
<keyword evidence="5 7" id="KW-1133">Transmembrane helix</keyword>